<evidence type="ECO:0000313" key="3">
    <source>
        <dbReference type="Proteomes" id="UP001235303"/>
    </source>
</evidence>
<dbReference type="Proteomes" id="UP001235303">
    <property type="component" value="Unassembled WGS sequence"/>
</dbReference>
<dbReference type="InterPro" id="IPR036165">
    <property type="entry name" value="YefM-like_sf"/>
</dbReference>
<reference evidence="2 3" key="1">
    <citation type="submission" date="2023-01" db="EMBL/GenBank/DDBJ databases">
        <title>Novel diversity within Roseofilum (Cyanobacteria; Desertifilaceae) from marine benthic mats with descriptions of four novel species.</title>
        <authorList>
            <person name="Wang Y."/>
            <person name="Berthold D.E."/>
            <person name="Hu J."/>
            <person name="Lefler F.W."/>
            <person name="Laughinghouse H.D. IV."/>
        </authorList>
    </citation>
    <scope>NUCLEOTIDE SEQUENCE [LARGE SCALE GENOMIC DNA]</scope>
    <source>
        <strain evidence="2 3">BLCC-M154</strain>
    </source>
</reference>
<protein>
    <recommendedName>
        <fullName evidence="4">Antitoxin</fullName>
    </recommendedName>
</protein>
<accession>A0ABT7APB8</accession>
<dbReference type="EMBL" id="JAQOSP010000033">
    <property type="protein sequence ID" value="MDJ1168737.1"/>
    <property type="molecule type" value="Genomic_DNA"/>
</dbReference>
<dbReference type="SUPFAM" id="SSF143120">
    <property type="entry name" value="YefM-like"/>
    <property type="match status" value="1"/>
</dbReference>
<sequence length="115" mass="12978">MTMIEIEQALPQMKQLLERAAMGEEVVITQNHLPMVKLVSVPVNQSLASVVEGDTPAESLRDRNSLVNFISPNPNDGDRLTPEERVNNWFDFLQSLPSTSRSLPEEALHRDSMYD</sequence>
<evidence type="ECO:0000256" key="1">
    <source>
        <dbReference type="ARBA" id="ARBA00009981"/>
    </source>
</evidence>
<comment type="caution">
    <text evidence="2">The sequence shown here is derived from an EMBL/GenBank/DDBJ whole genome shotgun (WGS) entry which is preliminary data.</text>
</comment>
<name>A0ABT7APB8_9CYAN</name>
<organism evidence="2 3">
    <name type="scientific">Roseofilum acuticapitatum BLCC-M154</name>
    <dbReference type="NCBI Taxonomy" id="3022444"/>
    <lineage>
        <taxon>Bacteria</taxon>
        <taxon>Bacillati</taxon>
        <taxon>Cyanobacteriota</taxon>
        <taxon>Cyanophyceae</taxon>
        <taxon>Desertifilales</taxon>
        <taxon>Desertifilaceae</taxon>
        <taxon>Roseofilum</taxon>
        <taxon>Roseofilum acuticapitatum</taxon>
    </lineage>
</organism>
<evidence type="ECO:0008006" key="4">
    <source>
        <dbReference type="Google" id="ProtNLM"/>
    </source>
</evidence>
<evidence type="ECO:0000313" key="2">
    <source>
        <dbReference type="EMBL" id="MDJ1168737.1"/>
    </source>
</evidence>
<dbReference type="RefSeq" id="WP_283752499.1">
    <property type="nucleotide sequence ID" value="NZ_JAQOSP010000033.1"/>
</dbReference>
<keyword evidence="3" id="KW-1185">Reference proteome</keyword>
<proteinExistence type="inferred from homology"/>
<gene>
    <name evidence="2" type="ORF">PMG71_04805</name>
</gene>
<comment type="similarity">
    <text evidence="1">Belongs to the phD/YefM antitoxin family.</text>
</comment>